<accession>A0A540M129</accession>
<keyword evidence="3" id="KW-1185">Reference proteome</keyword>
<protein>
    <submittedName>
        <fullName evidence="2">Uncharacterized protein</fullName>
    </submittedName>
</protein>
<feature type="compositionally biased region" description="Basic and acidic residues" evidence="1">
    <location>
        <begin position="24"/>
        <end position="34"/>
    </location>
</feature>
<organism evidence="2 3">
    <name type="scientific">Malus baccata</name>
    <name type="common">Siberian crab apple</name>
    <name type="synonym">Pyrus baccata</name>
    <dbReference type="NCBI Taxonomy" id="106549"/>
    <lineage>
        <taxon>Eukaryota</taxon>
        <taxon>Viridiplantae</taxon>
        <taxon>Streptophyta</taxon>
        <taxon>Embryophyta</taxon>
        <taxon>Tracheophyta</taxon>
        <taxon>Spermatophyta</taxon>
        <taxon>Magnoliopsida</taxon>
        <taxon>eudicotyledons</taxon>
        <taxon>Gunneridae</taxon>
        <taxon>Pentapetalae</taxon>
        <taxon>rosids</taxon>
        <taxon>fabids</taxon>
        <taxon>Rosales</taxon>
        <taxon>Rosaceae</taxon>
        <taxon>Amygdaloideae</taxon>
        <taxon>Maleae</taxon>
        <taxon>Malus</taxon>
    </lineage>
</organism>
<dbReference type="EMBL" id="VIEB01000393">
    <property type="protein sequence ID" value="TQD92455.1"/>
    <property type="molecule type" value="Genomic_DNA"/>
</dbReference>
<evidence type="ECO:0000313" key="2">
    <source>
        <dbReference type="EMBL" id="TQD92455.1"/>
    </source>
</evidence>
<comment type="caution">
    <text evidence="2">The sequence shown here is derived from an EMBL/GenBank/DDBJ whole genome shotgun (WGS) entry which is preliminary data.</text>
</comment>
<proteinExistence type="predicted"/>
<dbReference type="Proteomes" id="UP000315295">
    <property type="component" value="Unassembled WGS sequence"/>
</dbReference>
<sequence>MASILGLEFTKSGELSFSPANEGGRVREPVVDRRQKTRRIRSESAYSSRERLARCRPPPPPAHRLHAFSGFGFSI</sequence>
<evidence type="ECO:0000313" key="3">
    <source>
        <dbReference type="Proteomes" id="UP000315295"/>
    </source>
</evidence>
<name>A0A540M129_MALBA</name>
<dbReference type="AlphaFoldDB" id="A0A540M129"/>
<feature type="region of interest" description="Disordered" evidence="1">
    <location>
        <begin position="1"/>
        <end position="63"/>
    </location>
</feature>
<reference evidence="2 3" key="1">
    <citation type="journal article" date="2019" name="G3 (Bethesda)">
        <title>Sequencing of a Wild Apple (Malus baccata) Genome Unravels the Differences Between Cultivated and Wild Apple Species Regarding Disease Resistance and Cold Tolerance.</title>
        <authorList>
            <person name="Chen X."/>
        </authorList>
    </citation>
    <scope>NUCLEOTIDE SEQUENCE [LARGE SCALE GENOMIC DNA]</scope>
    <source>
        <strain evidence="3">cv. Shandingzi</strain>
        <tissue evidence="2">Leaves</tissue>
    </source>
</reference>
<evidence type="ECO:0000256" key="1">
    <source>
        <dbReference type="SAM" id="MobiDB-lite"/>
    </source>
</evidence>
<gene>
    <name evidence="2" type="ORF">C1H46_022016</name>
</gene>